<dbReference type="GO" id="GO:0005829">
    <property type="term" value="C:cytosol"/>
    <property type="evidence" value="ECO:0007669"/>
    <property type="project" value="TreeGrafter"/>
</dbReference>
<proteinExistence type="predicted"/>
<dbReference type="Pfam" id="PF08282">
    <property type="entry name" value="Hydrolase_3"/>
    <property type="match status" value="1"/>
</dbReference>
<sequence length="286" mass="31896">MNIQAIALDMDGTLLNPEGQIEESLITLLKQFRSDGIKVFLATGRTEKEILDVLPNGFEVDGYVTANGMGARCIDKQLAQHALAEDLLKMVIAEARENKMYYEVHPMEGSRFALIEDKPYFAAELEKELPETLLENELNSRKNALAANIKWVNELHYDGIVKAYFFSVDTAKINAWKDRLEVLKEETDFSTSSSSLHNVEIMVGGVSKATGIELLLNEYGISKENLLAVGDSENDLPMFAFAGHAVAMQNAEDHVKAQADEVTELSYEKNGLYHYLKKMVVSGKVE</sequence>
<keyword evidence="2" id="KW-1185">Reference proteome</keyword>
<dbReference type="NCBIfam" id="TIGR01484">
    <property type="entry name" value="HAD-SF-IIB"/>
    <property type="match status" value="1"/>
</dbReference>
<accession>A0A916WEQ2</accession>
<dbReference type="InterPro" id="IPR000150">
    <property type="entry name" value="Cof"/>
</dbReference>
<protein>
    <submittedName>
        <fullName evidence="1">Haloacid dehalogenase</fullName>
    </submittedName>
</protein>
<reference evidence="1" key="1">
    <citation type="journal article" date="2014" name="Int. J. Syst. Evol. Microbiol.">
        <title>Complete genome sequence of Corynebacterium casei LMG S-19264T (=DSM 44701T), isolated from a smear-ripened cheese.</title>
        <authorList>
            <consortium name="US DOE Joint Genome Institute (JGI-PGF)"/>
            <person name="Walter F."/>
            <person name="Albersmeier A."/>
            <person name="Kalinowski J."/>
            <person name="Ruckert C."/>
        </authorList>
    </citation>
    <scope>NUCLEOTIDE SEQUENCE</scope>
    <source>
        <strain evidence="1">CGMCC 1.12408</strain>
    </source>
</reference>
<dbReference type="SUPFAM" id="SSF56784">
    <property type="entry name" value="HAD-like"/>
    <property type="match status" value="1"/>
</dbReference>
<dbReference type="SFLD" id="SFLDG01140">
    <property type="entry name" value="C2.B:_Phosphomannomutase_and_P"/>
    <property type="match status" value="1"/>
</dbReference>
<comment type="caution">
    <text evidence="1">The sequence shown here is derived from an EMBL/GenBank/DDBJ whole genome shotgun (WGS) entry which is preliminary data.</text>
</comment>
<dbReference type="Proteomes" id="UP000613512">
    <property type="component" value="Unassembled WGS sequence"/>
</dbReference>
<name>A0A916WEQ2_9BACI</name>
<evidence type="ECO:0000313" key="2">
    <source>
        <dbReference type="Proteomes" id="UP000613512"/>
    </source>
</evidence>
<dbReference type="InterPro" id="IPR006379">
    <property type="entry name" value="HAD-SF_hydro_IIB"/>
</dbReference>
<dbReference type="SFLD" id="SFLDS00003">
    <property type="entry name" value="Haloacid_Dehalogenase"/>
    <property type="match status" value="1"/>
</dbReference>
<evidence type="ECO:0000313" key="1">
    <source>
        <dbReference type="EMBL" id="GGA92470.1"/>
    </source>
</evidence>
<dbReference type="RefSeq" id="WP_188386319.1">
    <property type="nucleotide sequence ID" value="NZ_BMEY01000033.1"/>
</dbReference>
<dbReference type="AlphaFoldDB" id="A0A916WEQ2"/>
<dbReference type="PROSITE" id="PS01228">
    <property type="entry name" value="COF_1"/>
    <property type="match status" value="1"/>
</dbReference>
<dbReference type="InterPro" id="IPR036412">
    <property type="entry name" value="HAD-like_sf"/>
</dbReference>
<dbReference type="GO" id="GO:0016791">
    <property type="term" value="F:phosphatase activity"/>
    <property type="evidence" value="ECO:0007669"/>
    <property type="project" value="TreeGrafter"/>
</dbReference>
<dbReference type="GO" id="GO:0000287">
    <property type="term" value="F:magnesium ion binding"/>
    <property type="evidence" value="ECO:0007669"/>
    <property type="project" value="TreeGrafter"/>
</dbReference>
<dbReference type="EMBL" id="BMEY01000033">
    <property type="protein sequence ID" value="GGA92470.1"/>
    <property type="molecule type" value="Genomic_DNA"/>
</dbReference>
<dbReference type="Gene3D" id="3.40.50.1000">
    <property type="entry name" value="HAD superfamily/HAD-like"/>
    <property type="match status" value="1"/>
</dbReference>
<reference evidence="1" key="2">
    <citation type="submission" date="2020-09" db="EMBL/GenBank/DDBJ databases">
        <authorList>
            <person name="Sun Q."/>
            <person name="Zhou Y."/>
        </authorList>
    </citation>
    <scope>NUCLEOTIDE SEQUENCE</scope>
    <source>
        <strain evidence="1">CGMCC 1.12408</strain>
    </source>
</reference>
<gene>
    <name evidence="1" type="ORF">GCM10008025_38630</name>
</gene>
<dbReference type="InterPro" id="IPR023214">
    <property type="entry name" value="HAD_sf"/>
</dbReference>
<dbReference type="Gene3D" id="3.30.1240.10">
    <property type="match status" value="1"/>
</dbReference>
<dbReference type="PANTHER" id="PTHR10000">
    <property type="entry name" value="PHOSPHOSERINE PHOSPHATASE"/>
    <property type="match status" value="1"/>
</dbReference>
<organism evidence="1 2">
    <name type="scientific">Ornithinibacillus halotolerans</name>
    <dbReference type="NCBI Taxonomy" id="1274357"/>
    <lineage>
        <taxon>Bacteria</taxon>
        <taxon>Bacillati</taxon>
        <taxon>Bacillota</taxon>
        <taxon>Bacilli</taxon>
        <taxon>Bacillales</taxon>
        <taxon>Bacillaceae</taxon>
        <taxon>Ornithinibacillus</taxon>
    </lineage>
</organism>
<dbReference type="PANTHER" id="PTHR10000:SF55">
    <property type="entry name" value="5-AMINO-6-(5-PHOSPHO-D-RIBITYLAMINO)URACIL PHOSPHATASE YCSE"/>
    <property type="match status" value="1"/>
</dbReference>
<dbReference type="NCBIfam" id="TIGR00099">
    <property type="entry name" value="Cof-subfamily"/>
    <property type="match status" value="1"/>
</dbReference>